<evidence type="ECO:0000313" key="2">
    <source>
        <dbReference type="Proteomes" id="UP001501469"/>
    </source>
</evidence>
<protein>
    <recommendedName>
        <fullName evidence="3">STAS domain-containing protein</fullName>
    </recommendedName>
</protein>
<organism evidence="1 2">
    <name type="scientific">Hymenobacter glaciei</name>
    <dbReference type="NCBI Taxonomy" id="877209"/>
    <lineage>
        <taxon>Bacteria</taxon>
        <taxon>Pseudomonadati</taxon>
        <taxon>Bacteroidota</taxon>
        <taxon>Cytophagia</taxon>
        <taxon>Cytophagales</taxon>
        <taxon>Hymenobacteraceae</taxon>
        <taxon>Hymenobacter</taxon>
    </lineage>
</organism>
<reference evidence="2" key="1">
    <citation type="journal article" date="2019" name="Int. J. Syst. Evol. Microbiol.">
        <title>The Global Catalogue of Microorganisms (GCM) 10K type strain sequencing project: providing services to taxonomists for standard genome sequencing and annotation.</title>
        <authorList>
            <consortium name="The Broad Institute Genomics Platform"/>
            <consortium name="The Broad Institute Genome Sequencing Center for Infectious Disease"/>
            <person name="Wu L."/>
            <person name="Ma J."/>
        </authorList>
    </citation>
    <scope>NUCLEOTIDE SEQUENCE [LARGE SCALE GENOMIC DNA]</scope>
    <source>
        <strain evidence="2">JCM 17225</strain>
    </source>
</reference>
<evidence type="ECO:0008006" key="3">
    <source>
        <dbReference type="Google" id="ProtNLM"/>
    </source>
</evidence>
<name>A0ABP7ULR4_9BACT</name>
<evidence type="ECO:0000313" key="1">
    <source>
        <dbReference type="EMBL" id="GAA4047007.1"/>
    </source>
</evidence>
<comment type="caution">
    <text evidence="1">The sequence shown here is derived from an EMBL/GenBank/DDBJ whole genome shotgun (WGS) entry which is preliminary data.</text>
</comment>
<sequence length="119" mass="14117">MKNKNIYNYSLIDSEKIVVFISEEYFFPDFVETIEFIEVQAFYSIVRKVFLDFSKCKFLHGIGMSLETQLYFEKSKSDNKLVYWIGNNNIHAVVRILAESHYDSSDIIPYYSTIEEVLR</sequence>
<dbReference type="RefSeq" id="WP_345057341.1">
    <property type="nucleotide sequence ID" value="NZ_BAABDK010000029.1"/>
</dbReference>
<dbReference type="Proteomes" id="UP001501469">
    <property type="component" value="Unassembled WGS sequence"/>
</dbReference>
<accession>A0ABP7ULR4</accession>
<proteinExistence type="predicted"/>
<dbReference type="EMBL" id="BAABDK010000029">
    <property type="protein sequence ID" value="GAA4047007.1"/>
    <property type="molecule type" value="Genomic_DNA"/>
</dbReference>
<gene>
    <name evidence="1" type="ORF">GCM10022409_36360</name>
</gene>
<keyword evidence="2" id="KW-1185">Reference proteome</keyword>